<gene>
    <name evidence="3" type="ORF">DB32_005560</name>
</gene>
<dbReference type="OrthoDB" id="9801753at2"/>
<comment type="subcellular location">
    <subcellularLocation>
        <location evidence="1">Cell membrane</location>
        <topology evidence="1">Peripheral membrane protein</topology>
        <orientation evidence="1">Cytoplasmic side</orientation>
    </subcellularLocation>
</comment>
<dbReference type="AlphaFoldDB" id="A0A0F6W656"/>
<keyword evidence="1" id="KW-0472">Membrane</keyword>
<dbReference type="EMBL" id="CP011125">
    <property type="protein sequence ID" value="AKF08411.1"/>
    <property type="molecule type" value="Genomic_DNA"/>
</dbReference>
<dbReference type="STRING" id="927083.DB32_005560"/>
<comment type="function">
    <text evidence="1">Could be involved in insertion of integral membrane proteins into the membrane.</text>
</comment>
<keyword evidence="1" id="KW-1003">Cell membrane</keyword>
<proteinExistence type="inferred from homology"/>
<sequence length="89" mass="9955">MIARAMLFLIRIYWWTLSPLIGQVCRFQPTCSRYTATCIERFGAARGGWLGVKRICRCHPFHPGGWDPPPELPGRSGPSAPIEANADAR</sequence>
<evidence type="ECO:0000313" key="4">
    <source>
        <dbReference type="Proteomes" id="UP000034883"/>
    </source>
</evidence>
<dbReference type="NCBIfam" id="TIGR00278">
    <property type="entry name" value="membrane protein insertion efficiency factor YidD"/>
    <property type="match status" value="1"/>
</dbReference>
<evidence type="ECO:0000256" key="1">
    <source>
        <dbReference type="HAMAP-Rule" id="MF_00386"/>
    </source>
</evidence>
<dbReference type="GO" id="GO:0005886">
    <property type="term" value="C:plasma membrane"/>
    <property type="evidence" value="ECO:0007669"/>
    <property type="project" value="UniProtKB-SubCell"/>
</dbReference>
<dbReference type="InterPro" id="IPR002696">
    <property type="entry name" value="Membr_insert_effic_factor_YidD"/>
</dbReference>
<feature type="region of interest" description="Disordered" evidence="2">
    <location>
        <begin position="64"/>
        <end position="89"/>
    </location>
</feature>
<dbReference type="KEGG" id="samy:DB32_005560"/>
<evidence type="ECO:0000256" key="2">
    <source>
        <dbReference type="SAM" id="MobiDB-lite"/>
    </source>
</evidence>
<dbReference type="PANTHER" id="PTHR33383:SF1">
    <property type="entry name" value="MEMBRANE PROTEIN INSERTION EFFICIENCY FACTOR-RELATED"/>
    <property type="match status" value="1"/>
</dbReference>
<protein>
    <recommendedName>
        <fullName evidence="1">Putative membrane protein insertion efficiency factor</fullName>
    </recommendedName>
</protein>
<accession>A0A0F6W656</accession>
<evidence type="ECO:0000313" key="3">
    <source>
        <dbReference type="EMBL" id="AKF08411.1"/>
    </source>
</evidence>
<dbReference type="Pfam" id="PF01809">
    <property type="entry name" value="YidD"/>
    <property type="match status" value="1"/>
</dbReference>
<dbReference type="Proteomes" id="UP000034883">
    <property type="component" value="Chromosome"/>
</dbReference>
<name>A0A0F6W656_9BACT</name>
<dbReference type="HAMAP" id="MF_00386">
    <property type="entry name" value="UPF0161_YidD"/>
    <property type="match status" value="1"/>
</dbReference>
<dbReference type="PANTHER" id="PTHR33383">
    <property type="entry name" value="MEMBRANE PROTEIN INSERTION EFFICIENCY FACTOR-RELATED"/>
    <property type="match status" value="1"/>
</dbReference>
<keyword evidence="4" id="KW-1185">Reference proteome</keyword>
<reference evidence="3 4" key="1">
    <citation type="submission" date="2015-03" db="EMBL/GenBank/DDBJ databases">
        <title>Genome assembly of Sandaracinus amylolyticus DSM 53668.</title>
        <authorList>
            <person name="Sharma G."/>
            <person name="Subramanian S."/>
        </authorList>
    </citation>
    <scope>NUCLEOTIDE SEQUENCE [LARGE SCALE GENOMIC DNA]</scope>
    <source>
        <strain evidence="3 4">DSM 53668</strain>
    </source>
</reference>
<dbReference type="SMART" id="SM01234">
    <property type="entry name" value="Haemolytic"/>
    <property type="match status" value="1"/>
</dbReference>
<comment type="similarity">
    <text evidence="1">Belongs to the UPF0161 family.</text>
</comment>
<organism evidence="3 4">
    <name type="scientific">Sandaracinus amylolyticus</name>
    <dbReference type="NCBI Taxonomy" id="927083"/>
    <lineage>
        <taxon>Bacteria</taxon>
        <taxon>Pseudomonadati</taxon>
        <taxon>Myxococcota</taxon>
        <taxon>Polyangia</taxon>
        <taxon>Polyangiales</taxon>
        <taxon>Sandaracinaceae</taxon>
        <taxon>Sandaracinus</taxon>
    </lineage>
</organism>